<feature type="chain" id="PRO_5029583375" evidence="2">
    <location>
        <begin position="32"/>
        <end position="304"/>
    </location>
</feature>
<evidence type="ECO:0000313" key="4">
    <source>
        <dbReference type="EMBL" id="KAE8763780.1"/>
    </source>
</evidence>
<keyword evidence="5" id="KW-1185">Reference proteome</keyword>
<organism evidence="4 5">
    <name type="scientific">Georgenia thermotolerans</name>
    <dbReference type="NCBI Taxonomy" id="527326"/>
    <lineage>
        <taxon>Bacteria</taxon>
        <taxon>Bacillati</taxon>
        <taxon>Actinomycetota</taxon>
        <taxon>Actinomycetes</taxon>
        <taxon>Micrococcales</taxon>
        <taxon>Bogoriellaceae</taxon>
        <taxon>Georgenia</taxon>
    </lineage>
</organism>
<evidence type="ECO:0000259" key="3">
    <source>
        <dbReference type="Pfam" id="PF01261"/>
    </source>
</evidence>
<dbReference type="PANTHER" id="PTHR12110:SF41">
    <property type="entry name" value="INOSOSE DEHYDRATASE"/>
    <property type="match status" value="1"/>
</dbReference>
<sequence>MSSFRSRHTRRVAAAALAAGALVATASAASATPGPHTPDHAGRSVPASKVSIQMYSLIPWVNQVGLEQVLAELSAMGYKNIEPYSGNFSGYTAEEFAALLKQYGLKASASHNSTNEATWDQTLAYSKTIGQHYVGSGGFASPGIGSYENVLKTAETLNRLGKAAKQQGLHKIFGHNHQQEFTTTYVVPETGELKPAWEIIADNTDPRYVTFEVDVLWAADAGVDVVDLLERYGDRIELLHIKDGFLNGDKRATFANVGDGELDWEAILQAAHGKVRFYTVEYDLAPDGRDFAQESFDYLTTLRY</sequence>
<dbReference type="InterPro" id="IPR050312">
    <property type="entry name" value="IolE/XylAMocC-like"/>
</dbReference>
<dbReference type="Pfam" id="PF01261">
    <property type="entry name" value="AP_endonuc_2"/>
    <property type="match status" value="1"/>
</dbReference>
<protein>
    <submittedName>
        <fullName evidence="4">TIM barrel protein</fullName>
    </submittedName>
</protein>
<dbReference type="RefSeq" id="WP_152202780.1">
    <property type="nucleotide sequence ID" value="NZ_VUKF01000018.1"/>
</dbReference>
<dbReference type="InterPro" id="IPR013022">
    <property type="entry name" value="Xyl_isomerase-like_TIM-brl"/>
</dbReference>
<reference evidence="4 5" key="1">
    <citation type="submission" date="2019-10" db="EMBL/GenBank/DDBJ databases">
        <title>Georgenia wutianyii sp. nov. and Georgenia yuyongxinii sp. nov. isolated from plateau pika (Ochotona curzoniae) in the Qinghai-Tibet plateau of China.</title>
        <authorList>
            <person name="Tian Z."/>
        </authorList>
    </citation>
    <scope>NUCLEOTIDE SEQUENCE [LARGE SCALE GENOMIC DNA]</scope>
    <source>
        <strain evidence="4 5">DSM 21501</strain>
    </source>
</reference>
<dbReference type="Proteomes" id="UP000451860">
    <property type="component" value="Unassembled WGS sequence"/>
</dbReference>
<dbReference type="AlphaFoldDB" id="A0A7J5UNC8"/>
<keyword evidence="1" id="KW-0119">Carbohydrate metabolism</keyword>
<feature type="domain" description="Xylose isomerase-like TIM barrel" evidence="3">
    <location>
        <begin position="71"/>
        <end position="283"/>
    </location>
</feature>
<comment type="caution">
    <text evidence="4">The sequence shown here is derived from an EMBL/GenBank/DDBJ whole genome shotgun (WGS) entry which is preliminary data.</text>
</comment>
<evidence type="ECO:0000256" key="2">
    <source>
        <dbReference type="SAM" id="SignalP"/>
    </source>
</evidence>
<name>A0A7J5UNC8_9MICO</name>
<dbReference type="OrthoDB" id="5182842at2"/>
<evidence type="ECO:0000256" key="1">
    <source>
        <dbReference type="ARBA" id="ARBA00023277"/>
    </source>
</evidence>
<keyword evidence="2" id="KW-0732">Signal</keyword>
<dbReference type="InterPro" id="IPR036237">
    <property type="entry name" value="Xyl_isomerase-like_sf"/>
</dbReference>
<evidence type="ECO:0000313" key="5">
    <source>
        <dbReference type="Proteomes" id="UP000451860"/>
    </source>
</evidence>
<gene>
    <name evidence="4" type="ORF">GB883_12415</name>
</gene>
<accession>A0A7J5UNC8</accession>
<dbReference type="SUPFAM" id="SSF51658">
    <property type="entry name" value="Xylose isomerase-like"/>
    <property type="match status" value="1"/>
</dbReference>
<proteinExistence type="predicted"/>
<dbReference type="Gene3D" id="3.20.20.150">
    <property type="entry name" value="Divalent-metal-dependent TIM barrel enzymes"/>
    <property type="match status" value="1"/>
</dbReference>
<dbReference type="PANTHER" id="PTHR12110">
    <property type="entry name" value="HYDROXYPYRUVATE ISOMERASE"/>
    <property type="match status" value="1"/>
</dbReference>
<feature type="signal peptide" evidence="2">
    <location>
        <begin position="1"/>
        <end position="31"/>
    </location>
</feature>
<dbReference type="EMBL" id="WHJE01000056">
    <property type="protein sequence ID" value="KAE8763780.1"/>
    <property type="molecule type" value="Genomic_DNA"/>
</dbReference>